<dbReference type="PANTHER" id="PTHR47691">
    <property type="entry name" value="REGULATOR-RELATED"/>
    <property type="match status" value="1"/>
</dbReference>
<organism evidence="4 5">
    <name type="scientific">Streptomyces daliensis</name>
    <dbReference type="NCBI Taxonomy" id="299421"/>
    <lineage>
        <taxon>Bacteria</taxon>
        <taxon>Bacillati</taxon>
        <taxon>Actinomycetota</taxon>
        <taxon>Actinomycetes</taxon>
        <taxon>Kitasatosporales</taxon>
        <taxon>Streptomycetaceae</taxon>
        <taxon>Streptomyces</taxon>
    </lineage>
</organism>
<gene>
    <name evidence="4" type="ORF">KDA82_16690</name>
</gene>
<proteinExistence type="predicted"/>
<dbReference type="Gene3D" id="1.25.40.10">
    <property type="entry name" value="Tetratricopeptide repeat domain"/>
    <property type="match status" value="1"/>
</dbReference>
<dbReference type="AlphaFoldDB" id="A0A8T4IXK9"/>
<protein>
    <submittedName>
        <fullName evidence="4">AAA family ATPase</fullName>
    </submittedName>
</protein>
<dbReference type="SUPFAM" id="SSF52540">
    <property type="entry name" value="P-loop containing nucleoside triphosphate hydrolases"/>
    <property type="match status" value="1"/>
</dbReference>
<dbReference type="Proteomes" id="UP000675554">
    <property type="component" value="Unassembled WGS sequence"/>
</dbReference>
<evidence type="ECO:0000313" key="5">
    <source>
        <dbReference type="Proteomes" id="UP000675554"/>
    </source>
</evidence>
<dbReference type="InterPro" id="IPR011990">
    <property type="entry name" value="TPR-like_helical_dom_sf"/>
</dbReference>
<evidence type="ECO:0000313" key="4">
    <source>
        <dbReference type="EMBL" id="MBR7674627.1"/>
    </source>
</evidence>
<dbReference type="PANTHER" id="PTHR47691:SF3">
    <property type="entry name" value="HTH-TYPE TRANSCRIPTIONAL REGULATOR RV0890C-RELATED"/>
    <property type="match status" value="1"/>
</dbReference>
<evidence type="ECO:0000259" key="2">
    <source>
        <dbReference type="Pfam" id="PF13401"/>
    </source>
</evidence>
<dbReference type="Gene3D" id="3.40.50.300">
    <property type="entry name" value="P-loop containing nucleotide triphosphate hydrolases"/>
    <property type="match status" value="1"/>
</dbReference>
<dbReference type="GO" id="GO:0016887">
    <property type="term" value="F:ATP hydrolysis activity"/>
    <property type="evidence" value="ECO:0007669"/>
    <property type="project" value="InterPro"/>
</dbReference>
<reference evidence="4" key="1">
    <citation type="submission" date="2021-04" db="EMBL/GenBank/DDBJ databases">
        <title>Sequencing of actinobacteria type strains.</title>
        <authorList>
            <person name="Nguyen G.-S."/>
            <person name="Wentzel A."/>
        </authorList>
    </citation>
    <scope>NUCLEOTIDE SEQUENCE</scope>
    <source>
        <strain evidence="4">DSM 42095</strain>
    </source>
</reference>
<name>A0A8T4IXK9_9ACTN</name>
<dbReference type="Pfam" id="PF25872">
    <property type="entry name" value="HTH_77"/>
    <property type="match status" value="1"/>
</dbReference>
<comment type="caution">
    <text evidence="4">The sequence shown here is derived from an EMBL/GenBank/DDBJ whole genome shotgun (WGS) entry which is preliminary data.</text>
</comment>
<evidence type="ECO:0000259" key="3">
    <source>
        <dbReference type="Pfam" id="PF25872"/>
    </source>
</evidence>
<dbReference type="SUPFAM" id="SSF48452">
    <property type="entry name" value="TPR-like"/>
    <property type="match status" value="1"/>
</dbReference>
<dbReference type="EMBL" id="JAGSMN010000361">
    <property type="protein sequence ID" value="MBR7674627.1"/>
    <property type="molecule type" value="Genomic_DNA"/>
</dbReference>
<dbReference type="Pfam" id="PF13401">
    <property type="entry name" value="AAA_22"/>
    <property type="match status" value="1"/>
</dbReference>
<dbReference type="PRINTS" id="PR00364">
    <property type="entry name" value="DISEASERSIST"/>
</dbReference>
<feature type="region of interest" description="Disordered" evidence="1">
    <location>
        <begin position="713"/>
        <end position="758"/>
    </location>
</feature>
<dbReference type="InterPro" id="IPR049945">
    <property type="entry name" value="AAA_22"/>
</dbReference>
<dbReference type="InterPro" id="IPR058852">
    <property type="entry name" value="HTH_77"/>
</dbReference>
<dbReference type="InterPro" id="IPR027417">
    <property type="entry name" value="P-loop_NTPase"/>
</dbReference>
<accession>A0A8T4IXK9</accession>
<sequence length="758" mass="82594">MRPFQRSEATPQESTGRPRAPGNLPAALSGFVGREGEVAGVCERFAEARLVTVTGVGGVGKSRLAQRSAQRLQDRFCDGVWLVELSGLRDGGLLDHTVAEALDLSDNSGRPPRSALARHLARREALLIMDGCEHLVEECAALTAELLRRSPGLRVLATSRRPLDVAGEHLFTLAPMPEDEAVALFHARAEAVLPGFAAQGAQGAQGAQATDGAPGAHRSPVAELCRRLDGIPLALELAAGRLRALSVEQIAQRLDDRFRLLTNSSRTALPRHQTLRTAIGWSHELCTPEERLLWARLSVFAGTFDLEAAEYLCSGGGLHADQVLPVLEELVAQSVVVRDGREDATGQARYRLLDTVREYGAWWLEELGETERLRRRHRDWYLGLATWCELDWFSPRQAELAARVERELPNLRLALECSLESPEDAHTGQYLAGTLWFYWIGCGRLAEGQLWLDRALSLEGEQPEARAKALWVSGLASVVRGDAVGALGVLHECLELAEDGQDATATAYATQMLGCLAVVGDDLPRAKTLLADALERFRELGELNTLVILAQIELAMAHAFDGELEAALSLGEEAREISAESGERWALSYALYVLAYAHMVRGDDELARALSVECLTIKREFHDVLGMTMALEHLAPLLAESEPERAAEVVGATVAGWRLLGAQRFGSHYFSQPGTGCRARLLAELGEERFERAYRRGHEMGLVALVTREVTERAPGPAVARAERDAGHSTRRPRGAPGQRARQHAVPPAGSADGERGV</sequence>
<feature type="domain" description="Winged helix-turn-helix" evidence="3">
    <location>
        <begin position="290"/>
        <end position="361"/>
    </location>
</feature>
<feature type="domain" description="ORC1/DEAH AAA+ ATPase" evidence="2">
    <location>
        <begin position="48"/>
        <end position="145"/>
    </location>
</feature>
<evidence type="ECO:0000256" key="1">
    <source>
        <dbReference type="SAM" id="MobiDB-lite"/>
    </source>
</evidence>
<keyword evidence="5" id="KW-1185">Reference proteome</keyword>
<feature type="region of interest" description="Disordered" evidence="1">
    <location>
        <begin position="1"/>
        <end position="25"/>
    </location>
</feature>